<evidence type="ECO:0000256" key="4">
    <source>
        <dbReference type="SAM" id="MobiDB-lite"/>
    </source>
</evidence>
<keyword evidence="3" id="KW-0175">Coiled coil</keyword>
<comment type="subcellular location">
    <subcellularLocation>
        <location evidence="1">Virion</location>
    </subcellularLocation>
</comment>
<accession>A0AAE7WBL8</accession>
<dbReference type="Gene3D" id="3.90.1340.10">
    <property type="entry name" value="Phage tail collar domain"/>
    <property type="match status" value="1"/>
</dbReference>
<evidence type="ECO:0000313" key="7">
    <source>
        <dbReference type="Proteomes" id="UP001215551"/>
    </source>
</evidence>
<feature type="domain" description="Peptidase S74" evidence="5">
    <location>
        <begin position="551"/>
        <end position="649"/>
    </location>
</feature>
<feature type="coiled-coil region" evidence="3">
    <location>
        <begin position="628"/>
        <end position="655"/>
    </location>
</feature>
<name>A0AAE7WBL8_9CAUD</name>
<evidence type="ECO:0000259" key="5">
    <source>
        <dbReference type="PROSITE" id="PS51688"/>
    </source>
</evidence>
<feature type="region of interest" description="Disordered" evidence="4">
    <location>
        <begin position="257"/>
        <end position="277"/>
    </location>
</feature>
<keyword evidence="2" id="KW-1227">Viral tail protein</keyword>
<gene>
    <name evidence="6" type="ORF">key_021</name>
</gene>
<dbReference type="Pfam" id="PF13884">
    <property type="entry name" value="Peptidase_S74"/>
    <property type="match status" value="1"/>
</dbReference>
<dbReference type="SUPFAM" id="SSF88874">
    <property type="entry name" value="Receptor-binding domain of short tail fibre protein gp12"/>
    <property type="match status" value="1"/>
</dbReference>
<proteinExistence type="predicted"/>
<organism evidence="6 7">
    <name type="scientific">Erwinia phage KEY</name>
    <dbReference type="NCBI Taxonomy" id="2821255"/>
    <lineage>
        <taxon>Viruses</taxon>
        <taxon>Duplodnaviria</taxon>
        <taxon>Heunggongvirae</taxon>
        <taxon>Uroviricota</taxon>
        <taxon>Caudoviricetes</taxon>
        <taxon>Demerecviridae</taxon>
        <taxon>Keyvirus</taxon>
        <taxon>Keyvirus key</taxon>
    </lineage>
</organism>
<keyword evidence="2" id="KW-0946">Virion</keyword>
<evidence type="ECO:0000256" key="1">
    <source>
        <dbReference type="ARBA" id="ARBA00004328"/>
    </source>
</evidence>
<keyword evidence="7" id="KW-1185">Reference proteome</keyword>
<dbReference type="EMBL" id="MZ616364">
    <property type="protein sequence ID" value="QYC51512.1"/>
    <property type="molecule type" value="Genomic_DNA"/>
</dbReference>
<evidence type="ECO:0000256" key="3">
    <source>
        <dbReference type="SAM" id="Coils"/>
    </source>
</evidence>
<sequence length="655" mass="68541">MARTFMPKSGTMMPYIVLNRDAAVAGVFTVDGEAGSVDLTGKYLQIADAETTYAKLGSNNDITNLLALSGPLRLGGDAAADNQAVTLRQLISAVAGAGGNNGATLNGVMNNFLGAVQWFNGTRASIIAGHLPADGQLLKRADYPELWNAISTGIFKSTTESEWQSTDGWSRGLYSTGDGSTTFRLPDLNGAQTNSVASLVLRGNAGTAAAIAMHGDTGSVRANAVPNISGLMTLHGAGDATNLASASGAFNVSTPTRASYRPGGTTTSGANSFDGMTLDGRRSSASYGRDNTTEVRMNSVVGIYLIRVNGKFSAAGTNFNVINSVDAIPATGGIAYGGDVRSALQLTGADYLTARMRTRLTVGKDKVLELGLVDTSGTTVVTSPTVDIISDGSIAITAAMRFRTPTKSQELNIGFRSGSESEVILNYTGGVRTFNFNGLAANGFSSVFVTGPVTGTDVIGYGTMQARGNAPASPPPNNTFLSSPSLRSYLWGRGGNGDPNGAFFGFYHQENVGNYARGVFELNGYGITRNWLFSNDGSLAGPGGLIQGAASDIRLKFDIKPAKEGAGERIDKLGVVEYTYADTGVTQRGFLSQQADTVDELYTAFGGENETADGDKFEILNLIDRAVLADVVMALQEARATIKELTSRITELENK</sequence>
<reference evidence="7" key="1">
    <citation type="journal article" date="2023" name="Virus Res">
        <title>Broad-host-range lytic Erwinia phage Key with exopolysaccharide degrading activity.</title>
        <authorList>
            <person name="Zlatohurska M."/>
            <person name="Gorb T."/>
            <person name="Romaniuk L."/>
            <person name="Shenderovska N."/>
            <person name="Faidiuk Y."/>
            <person name="Zhuminska G."/>
            <person name="Hubar Y."/>
            <person name="Hubar O."/>
            <person name="Kropinski A.M."/>
            <person name="Kushkina A."/>
            <person name="Tovkach F."/>
        </authorList>
    </citation>
    <scope>NUCLEOTIDE SEQUENCE [LARGE SCALE GENOMIC DNA]</scope>
</reference>
<evidence type="ECO:0000256" key="2">
    <source>
        <dbReference type="ARBA" id="ARBA00022732"/>
    </source>
</evidence>
<dbReference type="PROSITE" id="PS51688">
    <property type="entry name" value="ICA"/>
    <property type="match status" value="1"/>
</dbReference>
<dbReference type="GO" id="GO:0098015">
    <property type="term" value="C:virus tail"/>
    <property type="evidence" value="ECO:0007669"/>
    <property type="project" value="UniProtKB-KW"/>
</dbReference>
<dbReference type="InterPro" id="IPR030392">
    <property type="entry name" value="S74_ICA"/>
</dbReference>
<dbReference type="InterPro" id="IPR037053">
    <property type="entry name" value="Phage_tail_collar_dom_sf"/>
</dbReference>
<dbReference type="Proteomes" id="UP001215551">
    <property type="component" value="Segment"/>
</dbReference>
<evidence type="ECO:0000313" key="6">
    <source>
        <dbReference type="EMBL" id="QYC51512.1"/>
    </source>
</evidence>
<protein>
    <submittedName>
        <fullName evidence="6">Tail fiber protein</fullName>
    </submittedName>
</protein>